<sequence>MKARYSPIPTDEPNGESEIVITNLEGMTETKPVESRLQKVGRYVLQDILAFDPYAKWYTSACQVGFSLWAAKEAFDELEDYTASFLPQKVIVPLCYLTSVVIFISTQQIGSTLDLSLAKRELEEKYTDLKKELDELRSEIREKKRNDMNSEPEKRVGASNVI</sequence>
<feature type="region of interest" description="Disordered" evidence="1">
    <location>
        <begin position="143"/>
        <end position="162"/>
    </location>
</feature>
<evidence type="ECO:0000313" key="3">
    <source>
        <dbReference type="Proteomes" id="UP000254720"/>
    </source>
</evidence>
<dbReference type="RefSeq" id="WP_114835408.1">
    <property type="nucleotide sequence ID" value="NZ_LR699114.1"/>
</dbReference>
<reference evidence="2 3" key="1">
    <citation type="submission" date="2018-07" db="EMBL/GenBank/DDBJ databases">
        <title>Genomic Encyclopedia of Type Strains, Phase IV (KMG-IV): sequencing the most valuable type-strain genomes for metagenomic binning, comparative biology and taxonomic classification.</title>
        <authorList>
            <person name="Goeker M."/>
        </authorList>
    </citation>
    <scope>NUCLEOTIDE SEQUENCE [LARGE SCALE GENOMIC DNA]</scope>
    <source>
        <strain evidence="2 3">DSM 16500</strain>
    </source>
</reference>
<proteinExistence type="predicted"/>
<name>A0A370G408_9COXI</name>
<dbReference type="EMBL" id="QQAX01000037">
    <property type="protein sequence ID" value="RDI37579.1"/>
    <property type="molecule type" value="Genomic_DNA"/>
</dbReference>
<comment type="caution">
    <text evidence="2">The sequence shown here is derived from an EMBL/GenBank/DDBJ whole genome shotgun (WGS) entry which is preliminary data.</text>
</comment>
<accession>A0A370G408</accession>
<keyword evidence="3" id="KW-1185">Reference proteome</keyword>
<dbReference type="AlphaFoldDB" id="A0A370G408"/>
<organism evidence="2 3">
    <name type="scientific">Aquicella lusitana</name>
    <dbReference type="NCBI Taxonomy" id="254246"/>
    <lineage>
        <taxon>Bacteria</taxon>
        <taxon>Pseudomonadati</taxon>
        <taxon>Pseudomonadota</taxon>
        <taxon>Gammaproteobacteria</taxon>
        <taxon>Legionellales</taxon>
        <taxon>Coxiellaceae</taxon>
        <taxon>Aquicella</taxon>
    </lineage>
</organism>
<feature type="compositionally biased region" description="Basic and acidic residues" evidence="1">
    <location>
        <begin position="143"/>
        <end position="156"/>
    </location>
</feature>
<evidence type="ECO:0000256" key="1">
    <source>
        <dbReference type="SAM" id="MobiDB-lite"/>
    </source>
</evidence>
<dbReference type="Proteomes" id="UP000254720">
    <property type="component" value="Unassembled WGS sequence"/>
</dbReference>
<evidence type="ECO:0000313" key="2">
    <source>
        <dbReference type="EMBL" id="RDI37579.1"/>
    </source>
</evidence>
<protein>
    <submittedName>
        <fullName evidence="2">Uncharacterized protein</fullName>
    </submittedName>
</protein>
<gene>
    <name evidence="2" type="ORF">C8D86_1371</name>
</gene>